<organism evidence="2">
    <name type="scientific">uncultured Friedmanniella sp</name>
    <dbReference type="NCBI Taxonomy" id="335381"/>
    <lineage>
        <taxon>Bacteria</taxon>
        <taxon>Bacillati</taxon>
        <taxon>Actinomycetota</taxon>
        <taxon>Actinomycetes</taxon>
        <taxon>Propionibacteriales</taxon>
        <taxon>Nocardioidaceae</taxon>
        <taxon>Friedmanniella</taxon>
        <taxon>environmental samples</taxon>
    </lineage>
</organism>
<feature type="non-terminal residue" evidence="2">
    <location>
        <position position="1"/>
    </location>
</feature>
<dbReference type="AlphaFoldDB" id="A0A6J4K7F8"/>
<accession>A0A6J4K7F8</accession>
<name>A0A6J4K7F8_9ACTN</name>
<sequence>ASTRGCRHGDGRPTRRLGGASGGAGSRPDRAGRGGSGLLAARTGRLPRLGRRRAGDRPAAGIAGELRQGHPRCSGQAGPANHHHRLGPPGLRLRRPDRAAETGRRRRRARRRRGAGPGRHLCPGGRQSPRLPADRCGARPRLPPAAGPGRPAAGRAAGPRRSGGG</sequence>
<feature type="compositionally biased region" description="Basic residues" evidence="1">
    <location>
        <begin position="104"/>
        <end position="114"/>
    </location>
</feature>
<evidence type="ECO:0000256" key="1">
    <source>
        <dbReference type="SAM" id="MobiDB-lite"/>
    </source>
</evidence>
<gene>
    <name evidence="2" type="ORF">AVDCRST_MAG61-699</name>
</gene>
<evidence type="ECO:0000313" key="2">
    <source>
        <dbReference type="EMBL" id="CAA9297570.1"/>
    </source>
</evidence>
<protein>
    <submittedName>
        <fullName evidence="2">Uncharacterized protein</fullName>
    </submittedName>
</protein>
<feature type="compositionally biased region" description="Low complexity" evidence="1">
    <location>
        <begin position="147"/>
        <end position="165"/>
    </location>
</feature>
<feature type="compositionally biased region" description="Basic and acidic residues" evidence="1">
    <location>
        <begin position="94"/>
        <end position="103"/>
    </location>
</feature>
<feature type="compositionally biased region" description="Low complexity" evidence="1">
    <location>
        <begin position="38"/>
        <end position="47"/>
    </location>
</feature>
<proteinExistence type="predicted"/>
<feature type="region of interest" description="Disordered" evidence="1">
    <location>
        <begin position="1"/>
        <end position="165"/>
    </location>
</feature>
<reference evidence="2" key="1">
    <citation type="submission" date="2020-02" db="EMBL/GenBank/DDBJ databases">
        <authorList>
            <person name="Meier V. D."/>
        </authorList>
    </citation>
    <scope>NUCLEOTIDE SEQUENCE</scope>
    <source>
        <strain evidence="2">AVDCRST_MAG61</strain>
    </source>
</reference>
<feature type="non-terminal residue" evidence="2">
    <location>
        <position position="165"/>
    </location>
</feature>
<dbReference type="EMBL" id="CADCTT010000112">
    <property type="protein sequence ID" value="CAA9297570.1"/>
    <property type="molecule type" value="Genomic_DNA"/>
</dbReference>